<organism evidence="2 3">
    <name type="scientific">Panicum virgatum</name>
    <name type="common">Blackwell switchgrass</name>
    <dbReference type="NCBI Taxonomy" id="38727"/>
    <lineage>
        <taxon>Eukaryota</taxon>
        <taxon>Viridiplantae</taxon>
        <taxon>Streptophyta</taxon>
        <taxon>Embryophyta</taxon>
        <taxon>Tracheophyta</taxon>
        <taxon>Spermatophyta</taxon>
        <taxon>Magnoliopsida</taxon>
        <taxon>Liliopsida</taxon>
        <taxon>Poales</taxon>
        <taxon>Poaceae</taxon>
        <taxon>PACMAD clade</taxon>
        <taxon>Panicoideae</taxon>
        <taxon>Panicodae</taxon>
        <taxon>Paniceae</taxon>
        <taxon>Panicinae</taxon>
        <taxon>Panicum</taxon>
        <taxon>Panicum sect. Hiantes</taxon>
    </lineage>
</organism>
<dbReference type="AlphaFoldDB" id="A0A8T0RGM7"/>
<dbReference type="PROSITE" id="PS00028">
    <property type="entry name" value="ZINC_FINGER_C2H2_1"/>
    <property type="match status" value="1"/>
</dbReference>
<reference evidence="2" key="1">
    <citation type="submission" date="2020-05" db="EMBL/GenBank/DDBJ databases">
        <title>WGS assembly of Panicum virgatum.</title>
        <authorList>
            <person name="Lovell J.T."/>
            <person name="Jenkins J."/>
            <person name="Shu S."/>
            <person name="Juenger T.E."/>
            <person name="Schmutz J."/>
        </authorList>
    </citation>
    <scope>NUCLEOTIDE SEQUENCE</scope>
    <source>
        <strain evidence="2">AP13</strain>
    </source>
</reference>
<dbReference type="InterPro" id="IPR013087">
    <property type="entry name" value="Znf_C2H2_type"/>
</dbReference>
<keyword evidence="3" id="KW-1185">Reference proteome</keyword>
<dbReference type="EMBL" id="CM029047">
    <property type="protein sequence ID" value="KAG2584190.1"/>
    <property type="molecule type" value="Genomic_DNA"/>
</dbReference>
<evidence type="ECO:0000313" key="2">
    <source>
        <dbReference type="EMBL" id="KAG2584190.1"/>
    </source>
</evidence>
<dbReference type="PANTHER" id="PTHR47487:SF4">
    <property type="entry name" value="OS08G0441900 PROTEIN"/>
    <property type="match status" value="1"/>
</dbReference>
<evidence type="ECO:0000313" key="3">
    <source>
        <dbReference type="Proteomes" id="UP000823388"/>
    </source>
</evidence>
<dbReference type="OrthoDB" id="434647at2759"/>
<name>A0A8T0RGM7_PANVG</name>
<dbReference type="GO" id="GO:0008270">
    <property type="term" value="F:zinc ion binding"/>
    <property type="evidence" value="ECO:0007669"/>
    <property type="project" value="InterPro"/>
</dbReference>
<dbReference type="Pfam" id="PF12874">
    <property type="entry name" value="zf-met"/>
    <property type="match status" value="3"/>
</dbReference>
<proteinExistence type="predicted"/>
<dbReference type="SMART" id="SM00451">
    <property type="entry name" value="ZnF_U1"/>
    <property type="match status" value="3"/>
</dbReference>
<dbReference type="InterPro" id="IPR036236">
    <property type="entry name" value="Znf_C2H2_sf"/>
</dbReference>
<accession>A0A8T0RGM7</accession>
<dbReference type="Gene3D" id="3.30.160.60">
    <property type="entry name" value="Classic Zinc Finger"/>
    <property type="match status" value="3"/>
</dbReference>
<sequence>MEIARRAAATARLNDAYFLPDHSPPHGPISLDALRRELVKESILQEIILSELAERRELEPVVRRELGMEQAGPLPLGILPGLELTALPHHNTSPVRQGAQLHLCMPVLPEHCLEESVMVPGTVLVARRPVKDRIDEWYQPPWHKGSADEDALIDRARLPKKTFSGLKRKRTAETSTSNKKRSSEKWICALCHVNTYSEVSFEEHCAGFQHQSNVAQLGWAKEAAEPKRMATAEANHGLQHNPIAWNCSICQVKCSGKLDLNNHLKGRRHQENTVALWRESQEIQGESGFEEAELYEKKELQLVDMEQRPASRWNCSICKANCTSESDLERHLRGRRHRQTVKAQFIEGNSTTVTSHLGGKK</sequence>
<dbReference type="SUPFAM" id="SSF57667">
    <property type="entry name" value="beta-beta-alpha zinc fingers"/>
    <property type="match status" value="3"/>
</dbReference>
<dbReference type="GO" id="GO:0003676">
    <property type="term" value="F:nucleic acid binding"/>
    <property type="evidence" value="ECO:0007669"/>
    <property type="project" value="InterPro"/>
</dbReference>
<dbReference type="Proteomes" id="UP000823388">
    <property type="component" value="Chromosome 6K"/>
</dbReference>
<dbReference type="PANTHER" id="PTHR47487">
    <property type="entry name" value="OS06G0651300 PROTEIN-RELATED"/>
    <property type="match status" value="1"/>
</dbReference>
<gene>
    <name evidence="2" type="ORF">PVAP13_6KG280800</name>
</gene>
<feature type="domain" description="C2H2-type" evidence="1">
    <location>
        <begin position="315"/>
        <end position="337"/>
    </location>
</feature>
<dbReference type="SMART" id="SM00355">
    <property type="entry name" value="ZnF_C2H2"/>
    <property type="match status" value="3"/>
</dbReference>
<comment type="caution">
    <text evidence="2">The sequence shown here is derived from an EMBL/GenBank/DDBJ whole genome shotgun (WGS) entry which is preliminary data.</text>
</comment>
<evidence type="ECO:0000259" key="1">
    <source>
        <dbReference type="PROSITE" id="PS00028"/>
    </source>
</evidence>
<dbReference type="InterPro" id="IPR003604">
    <property type="entry name" value="Matrin/U1-like-C_Znf_C2H2"/>
</dbReference>
<protein>
    <recommendedName>
        <fullName evidence="1">C2H2-type domain-containing protein</fullName>
    </recommendedName>
</protein>